<sequence>MKLRPYLTYQGSCEAAIDLYKKAFNAELLTISRFEDLQNAELPDFMQRQILQATLRIGETVIRMCDCFGELNDPESERLSIAVECSTAEVEHAFAVLAEYGRVGIPLQKTGFSPCHGVVFDQFGVMWNFIASE</sequence>
<dbReference type="PANTHER" id="PTHR33990">
    <property type="entry name" value="PROTEIN YJDN-RELATED"/>
    <property type="match status" value="1"/>
</dbReference>
<proteinExistence type="predicted"/>
<comment type="caution">
    <text evidence="2">The sequence shown here is derived from an EMBL/GenBank/DDBJ whole genome shotgun (WGS) entry which is preliminary data.</text>
</comment>
<dbReference type="PANTHER" id="PTHR33990:SF1">
    <property type="entry name" value="PROTEIN YJDN"/>
    <property type="match status" value="1"/>
</dbReference>
<keyword evidence="3" id="KW-1185">Reference proteome</keyword>
<dbReference type="InterPro" id="IPR029068">
    <property type="entry name" value="Glyas_Bleomycin-R_OHBP_Dase"/>
</dbReference>
<organism evidence="2 3">
    <name type="scientific">Culicoidibacter larvae</name>
    <dbReference type="NCBI Taxonomy" id="2579976"/>
    <lineage>
        <taxon>Bacteria</taxon>
        <taxon>Bacillati</taxon>
        <taxon>Bacillota</taxon>
        <taxon>Culicoidibacteria</taxon>
        <taxon>Culicoidibacterales</taxon>
        <taxon>Culicoidibacteraceae</taxon>
        <taxon>Culicoidibacter</taxon>
    </lineage>
</organism>
<dbReference type="EMBL" id="VBWP01000002">
    <property type="protein sequence ID" value="TLG76628.1"/>
    <property type="molecule type" value="Genomic_DNA"/>
</dbReference>
<protein>
    <submittedName>
        <fullName evidence="2">Glyoxalase/bleomycin resistance/extradiol dioxygenase family protein</fullName>
    </submittedName>
</protein>
<dbReference type="RefSeq" id="WP_138190265.1">
    <property type="nucleotide sequence ID" value="NZ_VBWP01000002.1"/>
</dbReference>
<dbReference type="SUPFAM" id="SSF54593">
    <property type="entry name" value="Glyoxalase/Bleomycin resistance protein/Dihydroxybiphenyl dioxygenase"/>
    <property type="match status" value="1"/>
</dbReference>
<dbReference type="Gene3D" id="3.10.180.10">
    <property type="entry name" value="2,3-Dihydroxybiphenyl 1,2-Dioxygenase, domain 1"/>
    <property type="match status" value="1"/>
</dbReference>
<accession>A0A5R8QF59</accession>
<dbReference type="AlphaFoldDB" id="A0A5R8QF59"/>
<evidence type="ECO:0000259" key="1">
    <source>
        <dbReference type="Pfam" id="PF06983"/>
    </source>
</evidence>
<keyword evidence="2" id="KW-0223">Dioxygenase</keyword>
<dbReference type="Pfam" id="PF06983">
    <property type="entry name" value="3-dmu-9_3-mt"/>
    <property type="match status" value="1"/>
</dbReference>
<evidence type="ECO:0000313" key="2">
    <source>
        <dbReference type="EMBL" id="TLG76628.1"/>
    </source>
</evidence>
<gene>
    <name evidence="2" type="ORF">FEZ08_03150</name>
</gene>
<dbReference type="GO" id="GO:0051213">
    <property type="term" value="F:dioxygenase activity"/>
    <property type="evidence" value="ECO:0007669"/>
    <property type="project" value="UniProtKB-KW"/>
</dbReference>
<dbReference type="OrthoDB" id="9795306at2"/>
<dbReference type="InterPro" id="IPR028973">
    <property type="entry name" value="PhnB-like"/>
</dbReference>
<dbReference type="CDD" id="cd06588">
    <property type="entry name" value="PhnB_like"/>
    <property type="match status" value="1"/>
</dbReference>
<evidence type="ECO:0000313" key="3">
    <source>
        <dbReference type="Proteomes" id="UP000306912"/>
    </source>
</evidence>
<dbReference type="InParanoid" id="A0A5R8QF59"/>
<reference evidence="2 3" key="1">
    <citation type="submission" date="2019-05" db="EMBL/GenBank/DDBJ databases">
        <title>Culicoidintestinum kansasii gen. nov., sp. nov. from the gastrointestinal tract of the biting midge, Culicoides sonorensis.</title>
        <authorList>
            <person name="Neupane S."/>
            <person name="Ghosh A."/>
            <person name="Gunther S."/>
            <person name="Martin K."/>
            <person name="Zurek L."/>
        </authorList>
    </citation>
    <scope>NUCLEOTIDE SEQUENCE [LARGE SCALE GENOMIC DNA]</scope>
    <source>
        <strain evidence="2 3">CS-1</strain>
    </source>
</reference>
<name>A0A5R8QF59_9FIRM</name>
<dbReference type="Proteomes" id="UP000306912">
    <property type="component" value="Unassembled WGS sequence"/>
</dbReference>
<keyword evidence="2" id="KW-0560">Oxidoreductase</keyword>
<feature type="domain" description="PhnB-like" evidence="1">
    <location>
        <begin position="2"/>
        <end position="128"/>
    </location>
</feature>